<comment type="caution">
    <text evidence="10">The sequence shown here is derived from an EMBL/GenBank/DDBJ whole genome shotgun (WGS) entry which is preliminary data.</text>
</comment>
<keyword evidence="3" id="KW-1003">Cell membrane</keyword>
<evidence type="ECO:0000313" key="10">
    <source>
        <dbReference type="EMBL" id="NJR77882.1"/>
    </source>
</evidence>
<dbReference type="InterPro" id="IPR035965">
    <property type="entry name" value="PAS-like_dom_sf"/>
</dbReference>
<dbReference type="PANTHER" id="PTHR45138:SF9">
    <property type="entry name" value="DIGUANYLATE CYCLASE DGCM-RELATED"/>
    <property type="match status" value="1"/>
</dbReference>
<evidence type="ECO:0000256" key="4">
    <source>
        <dbReference type="ARBA" id="ARBA00022692"/>
    </source>
</evidence>
<keyword evidence="4 8" id="KW-0812">Transmembrane</keyword>
<feature type="transmembrane region" description="Helical" evidence="8">
    <location>
        <begin position="273"/>
        <end position="295"/>
    </location>
</feature>
<dbReference type="InterPro" id="IPR043128">
    <property type="entry name" value="Rev_trsase/Diguanyl_cyclase"/>
</dbReference>
<feature type="transmembrane region" description="Helical" evidence="8">
    <location>
        <begin position="195"/>
        <end position="213"/>
    </location>
</feature>
<comment type="subcellular location">
    <subcellularLocation>
        <location evidence="1">Cell membrane</location>
        <topology evidence="1">Multi-pass membrane protein</topology>
    </subcellularLocation>
</comment>
<evidence type="ECO:0000313" key="11">
    <source>
        <dbReference type="Proteomes" id="UP000732399"/>
    </source>
</evidence>
<comment type="catalytic activity">
    <reaction evidence="7">
        <text>2 GTP = 3',3'-c-di-GMP + 2 diphosphate</text>
        <dbReference type="Rhea" id="RHEA:24898"/>
        <dbReference type="ChEBI" id="CHEBI:33019"/>
        <dbReference type="ChEBI" id="CHEBI:37565"/>
        <dbReference type="ChEBI" id="CHEBI:58805"/>
        <dbReference type="EC" id="2.7.7.65"/>
    </reaction>
</comment>
<evidence type="ECO:0000256" key="5">
    <source>
        <dbReference type="ARBA" id="ARBA00022989"/>
    </source>
</evidence>
<keyword evidence="11" id="KW-1185">Reference proteome</keyword>
<dbReference type="NCBIfam" id="TIGR00229">
    <property type="entry name" value="sensory_box"/>
    <property type="match status" value="1"/>
</dbReference>
<evidence type="ECO:0000256" key="1">
    <source>
        <dbReference type="ARBA" id="ARBA00004651"/>
    </source>
</evidence>
<protein>
    <recommendedName>
        <fullName evidence="2">diguanylate cyclase</fullName>
        <ecNumber evidence="2">2.7.7.65</ecNumber>
    </recommendedName>
</protein>
<gene>
    <name evidence="10" type="ORF">HBH26_04530</name>
</gene>
<keyword evidence="6 8" id="KW-0472">Membrane</keyword>
<dbReference type="InterPro" id="IPR050469">
    <property type="entry name" value="Diguanylate_Cyclase"/>
</dbReference>
<evidence type="ECO:0000256" key="3">
    <source>
        <dbReference type="ARBA" id="ARBA00022475"/>
    </source>
</evidence>
<feature type="transmembrane region" description="Helical" evidence="8">
    <location>
        <begin position="156"/>
        <end position="175"/>
    </location>
</feature>
<evidence type="ECO:0000256" key="8">
    <source>
        <dbReference type="SAM" id="Phobius"/>
    </source>
</evidence>
<proteinExistence type="predicted"/>
<evidence type="ECO:0000256" key="2">
    <source>
        <dbReference type="ARBA" id="ARBA00012528"/>
    </source>
</evidence>
<feature type="transmembrane region" description="Helical" evidence="8">
    <location>
        <begin position="86"/>
        <end position="105"/>
    </location>
</feature>
<dbReference type="Pfam" id="PF00990">
    <property type="entry name" value="GGDEF"/>
    <property type="match status" value="1"/>
</dbReference>
<dbReference type="InterPro" id="IPR000014">
    <property type="entry name" value="PAS"/>
</dbReference>
<dbReference type="InterPro" id="IPR007895">
    <property type="entry name" value="MASE1"/>
</dbReference>
<dbReference type="SUPFAM" id="SSF55785">
    <property type="entry name" value="PYP-like sensor domain (PAS domain)"/>
    <property type="match status" value="1"/>
</dbReference>
<name>A0ABX1CQ58_9SPHN</name>
<feature type="transmembrane region" description="Helical" evidence="8">
    <location>
        <begin position="125"/>
        <end position="150"/>
    </location>
</feature>
<accession>A0ABX1CQ58</accession>
<organism evidence="10 11">
    <name type="scientific">Sphingomonas corticis</name>
    <dbReference type="NCBI Taxonomy" id="2722791"/>
    <lineage>
        <taxon>Bacteria</taxon>
        <taxon>Pseudomonadati</taxon>
        <taxon>Pseudomonadota</taxon>
        <taxon>Alphaproteobacteria</taxon>
        <taxon>Sphingomonadales</taxon>
        <taxon>Sphingomonadaceae</taxon>
        <taxon>Sphingomonas</taxon>
    </lineage>
</organism>
<keyword evidence="5 8" id="KW-1133">Transmembrane helix</keyword>
<dbReference type="PANTHER" id="PTHR45138">
    <property type="entry name" value="REGULATORY COMPONENTS OF SENSORY TRANSDUCTION SYSTEM"/>
    <property type="match status" value="1"/>
</dbReference>
<dbReference type="SMART" id="SM00267">
    <property type="entry name" value="GGDEF"/>
    <property type="match status" value="1"/>
</dbReference>
<dbReference type="EMBL" id="JAAVJH010000002">
    <property type="protein sequence ID" value="NJR77882.1"/>
    <property type="molecule type" value="Genomic_DNA"/>
</dbReference>
<dbReference type="InterPro" id="IPR000160">
    <property type="entry name" value="GGDEF_dom"/>
</dbReference>
<dbReference type="PROSITE" id="PS50887">
    <property type="entry name" value="GGDEF"/>
    <property type="match status" value="1"/>
</dbReference>
<evidence type="ECO:0000259" key="9">
    <source>
        <dbReference type="PROSITE" id="PS50887"/>
    </source>
</evidence>
<dbReference type="EC" id="2.7.7.65" evidence="2"/>
<sequence length="588" mass="61433">MGKMSARWGARRWAVPLAGAIGYAALATATIALTAKAAAPATVWAADAVILALLLTRARAEWPVLLAAGWIANLIANVATRGWTPGLVLYGAINMGQVLFAAHMLRRHPRAGGLLEDGASLSRFVFFGALAAPAAGAAAGATAGWITFGAPLDTSFVHWFASNALGILIFTPFLCDLAAGEYRRAIATSRWTRRLETTALLALAAGVTTAIFAGPPLPILFFTFVPLLIAAFRNGRLGAQAALLVVALVGATATTTGHGPFASMAGSAAVQAFAFQFYLAALTLTILPVAAVIGARHDVMVRLREREESLRLLMAHSADVLLRFDADGTCLSAHGPVVELLGIGSHRLVGSCLLRPGARVDAHVAHAFEAAIASGEVRTTELKLPHRPHLTMEVAFKAVIDAGHLDAVVATVRDISARKRAEAMLVKAADTDSLTGLVNRAGFEKRLAAWHADGLRPATLAMIDVDRFKSINDGNGHQVGDAVLKEIAQRLVAGTRGDDLVARLGGDEFVILFASDADAARGACERIGQSVARRPVHQAGNVAVLTSLSVGLAPWMPSMSPSDLIGAADVALYEAKRGGRNCVRAAAG</sequence>
<dbReference type="Pfam" id="PF05231">
    <property type="entry name" value="MASE1"/>
    <property type="match status" value="1"/>
</dbReference>
<dbReference type="Gene3D" id="3.30.70.270">
    <property type="match status" value="1"/>
</dbReference>
<reference evidence="10 11" key="1">
    <citation type="submission" date="2020-03" db="EMBL/GenBank/DDBJ databases">
        <authorList>
            <person name="Wang L."/>
            <person name="He N."/>
            <person name="Li Y."/>
            <person name="Fang Y."/>
            <person name="Zhang F."/>
        </authorList>
    </citation>
    <scope>NUCLEOTIDE SEQUENCE [LARGE SCALE GENOMIC DNA]</scope>
    <source>
        <strain evidence="10 11">36D10-4-7</strain>
    </source>
</reference>
<dbReference type="Gene3D" id="3.30.450.20">
    <property type="entry name" value="PAS domain"/>
    <property type="match status" value="1"/>
</dbReference>
<feature type="domain" description="GGDEF" evidence="9">
    <location>
        <begin position="456"/>
        <end position="588"/>
    </location>
</feature>
<dbReference type="InterPro" id="IPR029787">
    <property type="entry name" value="Nucleotide_cyclase"/>
</dbReference>
<evidence type="ECO:0000256" key="7">
    <source>
        <dbReference type="ARBA" id="ARBA00034247"/>
    </source>
</evidence>
<dbReference type="NCBIfam" id="TIGR00254">
    <property type="entry name" value="GGDEF"/>
    <property type="match status" value="1"/>
</dbReference>
<feature type="transmembrane region" description="Helical" evidence="8">
    <location>
        <begin position="242"/>
        <end position="261"/>
    </location>
</feature>
<dbReference type="RefSeq" id="WP_168133386.1">
    <property type="nucleotide sequence ID" value="NZ_JAAVJH010000002.1"/>
</dbReference>
<dbReference type="Proteomes" id="UP000732399">
    <property type="component" value="Unassembled WGS sequence"/>
</dbReference>
<evidence type="ECO:0000256" key="6">
    <source>
        <dbReference type="ARBA" id="ARBA00023136"/>
    </source>
</evidence>
<dbReference type="SUPFAM" id="SSF55073">
    <property type="entry name" value="Nucleotide cyclase"/>
    <property type="match status" value="1"/>
</dbReference>
<dbReference type="CDD" id="cd01949">
    <property type="entry name" value="GGDEF"/>
    <property type="match status" value="1"/>
</dbReference>